<dbReference type="OrthoDB" id="412780at2759"/>
<accession>A0A1Q9F785</accession>
<dbReference type="Proteomes" id="UP000186817">
    <property type="component" value="Unassembled WGS sequence"/>
</dbReference>
<dbReference type="InterPro" id="IPR012674">
    <property type="entry name" value="Calycin"/>
</dbReference>
<dbReference type="EMBL" id="LSRX01000002">
    <property type="protein sequence ID" value="OLQ15517.1"/>
    <property type="molecule type" value="Genomic_DNA"/>
</dbReference>
<sequence length="240" mass="26999">MHTHRGRETLLRRWDDGTCVASPSSAVDRASTKSVEESGQPAVARAISSCSLHGISVEADVMQERRGSMTMQQMRSRSHTAQSVVSTKSFVETVADFFRARPDFNGEWVCIETFGLDDFLKELGVGTFKRLAASKAPWPSWHFEQDGDKFKFSNHTMMGVLAEEFVADGSTYSTVDGHKQMLNCFALWEGDILVIERSGPQGHFREERRIDESGVLHFTLRGMEASSKVVWGRKFRRKTA</sequence>
<keyword evidence="2" id="KW-1185">Reference proteome</keyword>
<name>A0A1Q9F785_SYMMI</name>
<dbReference type="SUPFAM" id="SSF50814">
    <property type="entry name" value="Lipocalins"/>
    <property type="match status" value="1"/>
</dbReference>
<evidence type="ECO:0000313" key="2">
    <source>
        <dbReference type="Proteomes" id="UP000186817"/>
    </source>
</evidence>
<proteinExistence type="predicted"/>
<reference evidence="1 2" key="1">
    <citation type="submission" date="2016-02" db="EMBL/GenBank/DDBJ databases">
        <title>Genome analysis of coral dinoflagellate symbionts highlights evolutionary adaptations to a symbiotic lifestyle.</title>
        <authorList>
            <person name="Aranda M."/>
            <person name="Li Y."/>
            <person name="Liew Y.J."/>
            <person name="Baumgarten S."/>
            <person name="Simakov O."/>
            <person name="Wilson M."/>
            <person name="Piel J."/>
            <person name="Ashoor H."/>
            <person name="Bougouffa S."/>
            <person name="Bajic V.B."/>
            <person name="Ryu T."/>
            <person name="Ravasi T."/>
            <person name="Bayer T."/>
            <person name="Micklem G."/>
            <person name="Kim H."/>
            <person name="Bhak J."/>
            <person name="Lajeunesse T.C."/>
            <person name="Voolstra C.R."/>
        </authorList>
    </citation>
    <scope>NUCLEOTIDE SEQUENCE [LARGE SCALE GENOMIC DNA]</scope>
    <source>
        <strain evidence="1 2">CCMP2467</strain>
    </source>
</reference>
<dbReference type="AlphaFoldDB" id="A0A1Q9F785"/>
<evidence type="ECO:0000313" key="1">
    <source>
        <dbReference type="EMBL" id="OLQ15517.1"/>
    </source>
</evidence>
<comment type="caution">
    <text evidence="1">The sequence shown here is derived from an EMBL/GenBank/DDBJ whole genome shotgun (WGS) entry which is preliminary data.</text>
</comment>
<organism evidence="1 2">
    <name type="scientific">Symbiodinium microadriaticum</name>
    <name type="common">Dinoflagellate</name>
    <name type="synonym">Zooxanthella microadriatica</name>
    <dbReference type="NCBI Taxonomy" id="2951"/>
    <lineage>
        <taxon>Eukaryota</taxon>
        <taxon>Sar</taxon>
        <taxon>Alveolata</taxon>
        <taxon>Dinophyceae</taxon>
        <taxon>Suessiales</taxon>
        <taxon>Symbiodiniaceae</taxon>
        <taxon>Symbiodinium</taxon>
    </lineage>
</organism>
<dbReference type="Gene3D" id="2.40.128.20">
    <property type="match status" value="1"/>
</dbReference>
<gene>
    <name evidence="1" type="primary">CRABP1</name>
    <name evidence="1" type="ORF">AK812_SmicGene199</name>
</gene>
<protein>
    <submittedName>
        <fullName evidence="1">Cellular retinoic acid-binding protein 1</fullName>
    </submittedName>
</protein>